<dbReference type="AlphaFoldDB" id="A0A819JZI7"/>
<accession>A0A819JZI7</accession>
<reference evidence="5" key="1">
    <citation type="submission" date="2021-02" db="EMBL/GenBank/DDBJ databases">
        <authorList>
            <person name="Nowell W R."/>
        </authorList>
    </citation>
    <scope>NUCLEOTIDE SEQUENCE</scope>
</reference>
<evidence type="ECO:0000256" key="4">
    <source>
        <dbReference type="PROSITE-ProRule" id="PRU00504"/>
    </source>
</evidence>
<keyword evidence="2" id="KW-0677">Repeat</keyword>
<sequence>MGRFDLAERYYNRLLQELSPSDPSLSSLRTELDVITMMKVEQTKTMQQCEKTLMVKEQAVGTNRTKNVTLGTPPNAGWEQNGITVAGGNGPGEASNKLFRSQSIFVDDDQRVIVADCGNDRIIQLKIGAMNGEVIAGGNERGSGLHQLHEPADVLVDKETDSFIIADWGNRRVVRWSRRSGTTQGEILIDDIECWGLAMDVYGYLYVSDTEKHEVRRYRLGEKNGTLVAGGNDQGAGFNQLNKPRCIFVDQQQNIYVADTCNHRVMRWNKDSTEGIVVAGGHGEGKTLKQLWYPKGLVVDCFGTLYVADSFNHRVMRWIPGSKPQVTVIVGESGRGAGANQFNNPVGLSFNRRQDLYVVDRDNYRIQRFSHE</sequence>
<evidence type="ECO:0000313" key="6">
    <source>
        <dbReference type="Proteomes" id="UP000663868"/>
    </source>
</evidence>
<dbReference type="GO" id="GO:0005576">
    <property type="term" value="C:extracellular region"/>
    <property type="evidence" value="ECO:0007669"/>
    <property type="project" value="TreeGrafter"/>
</dbReference>
<dbReference type="SUPFAM" id="SSF63825">
    <property type="entry name" value="YWTD domain"/>
    <property type="match status" value="1"/>
</dbReference>
<feature type="repeat" description="NHL" evidence="4">
    <location>
        <begin position="333"/>
        <end position="372"/>
    </location>
</feature>
<evidence type="ECO:0000256" key="3">
    <source>
        <dbReference type="ARBA" id="ARBA00023180"/>
    </source>
</evidence>
<dbReference type="Pfam" id="PF01436">
    <property type="entry name" value="NHL"/>
    <property type="match status" value="2"/>
</dbReference>
<name>A0A819JZI7_9BILA</name>
<dbReference type="InterPro" id="IPR001258">
    <property type="entry name" value="NHL_repeat"/>
</dbReference>
<organism evidence="5 6">
    <name type="scientific">Adineta steineri</name>
    <dbReference type="NCBI Taxonomy" id="433720"/>
    <lineage>
        <taxon>Eukaryota</taxon>
        <taxon>Metazoa</taxon>
        <taxon>Spiralia</taxon>
        <taxon>Gnathifera</taxon>
        <taxon>Rotifera</taxon>
        <taxon>Eurotatoria</taxon>
        <taxon>Bdelloidea</taxon>
        <taxon>Adinetida</taxon>
        <taxon>Adinetidae</taxon>
        <taxon>Adineta</taxon>
    </lineage>
</organism>
<evidence type="ECO:0000256" key="2">
    <source>
        <dbReference type="ARBA" id="ARBA00022737"/>
    </source>
</evidence>
<evidence type="ECO:0000256" key="1">
    <source>
        <dbReference type="ARBA" id="ARBA00022729"/>
    </source>
</evidence>
<dbReference type="Proteomes" id="UP000663868">
    <property type="component" value="Unassembled WGS sequence"/>
</dbReference>
<dbReference type="PANTHER" id="PTHR10680">
    <property type="entry name" value="PEPTIDYL-GLYCINE ALPHA-AMIDATING MONOOXYGENASE"/>
    <property type="match status" value="1"/>
</dbReference>
<dbReference type="PANTHER" id="PTHR10680:SF28">
    <property type="entry name" value="SMP-30_GLUCONOLACTONASE_LRE-LIKE REGION DOMAIN-CONTAINING PROTEIN"/>
    <property type="match status" value="1"/>
</dbReference>
<keyword evidence="3" id="KW-0325">Glycoprotein</keyword>
<evidence type="ECO:0000313" key="5">
    <source>
        <dbReference type="EMBL" id="CAF3940470.1"/>
    </source>
</evidence>
<dbReference type="InterPro" id="IPR011042">
    <property type="entry name" value="6-blade_b-propeller_TolB-like"/>
</dbReference>
<comment type="caution">
    <text evidence="5">The sequence shown here is derived from an EMBL/GenBank/DDBJ whole genome shotgun (WGS) entry which is preliminary data.</text>
</comment>
<gene>
    <name evidence="5" type="ORF">KXQ929_LOCUS25006</name>
</gene>
<keyword evidence="1" id="KW-0732">Signal</keyword>
<proteinExistence type="predicted"/>
<feature type="repeat" description="NHL" evidence="4">
    <location>
        <begin position="235"/>
        <end position="271"/>
    </location>
</feature>
<dbReference type="Gene3D" id="2.120.10.30">
    <property type="entry name" value="TolB, C-terminal domain"/>
    <property type="match status" value="3"/>
</dbReference>
<protein>
    <submittedName>
        <fullName evidence="5">Uncharacterized protein</fullName>
    </submittedName>
</protein>
<dbReference type="PROSITE" id="PS51125">
    <property type="entry name" value="NHL"/>
    <property type="match status" value="2"/>
</dbReference>
<dbReference type="CDD" id="cd05819">
    <property type="entry name" value="NHL"/>
    <property type="match status" value="1"/>
</dbReference>
<dbReference type="EMBL" id="CAJOBB010002126">
    <property type="protein sequence ID" value="CAF3940470.1"/>
    <property type="molecule type" value="Genomic_DNA"/>
</dbReference>